<feature type="transmembrane region" description="Helical" evidence="1">
    <location>
        <begin position="50"/>
        <end position="72"/>
    </location>
</feature>
<keyword evidence="1" id="KW-0472">Membrane</keyword>
<dbReference type="RefSeq" id="WP_263128921.1">
    <property type="nucleotide sequence ID" value="NZ_CP106856.1"/>
</dbReference>
<evidence type="ECO:0000313" key="3">
    <source>
        <dbReference type="Proteomes" id="UP001063368"/>
    </source>
</evidence>
<organism evidence="2 3">
    <name type="scientific">Arthrobacter koreensis</name>
    <dbReference type="NCBI Taxonomy" id="199136"/>
    <lineage>
        <taxon>Bacteria</taxon>
        <taxon>Bacillati</taxon>
        <taxon>Actinomycetota</taxon>
        <taxon>Actinomycetes</taxon>
        <taxon>Micrococcales</taxon>
        <taxon>Micrococcaceae</taxon>
        <taxon>Arthrobacter</taxon>
    </lineage>
</organism>
<reference evidence="2" key="1">
    <citation type="submission" date="2022-09" db="EMBL/GenBank/DDBJ databases">
        <authorList>
            <person name="Li D."/>
            <person name="Cheng J."/>
            <person name="Li Y."/>
        </authorList>
    </citation>
    <scope>NUCLEOTIDE SEQUENCE</scope>
    <source>
        <strain evidence="2">DL</strain>
    </source>
</reference>
<protein>
    <submittedName>
        <fullName evidence="2">Uncharacterized protein</fullName>
    </submittedName>
</protein>
<proteinExistence type="predicted"/>
<name>A0ABY6FXK6_9MICC</name>
<feature type="transmembrane region" description="Helical" evidence="1">
    <location>
        <begin position="23"/>
        <end position="44"/>
    </location>
</feature>
<keyword evidence="3" id="KW-1185">Reference proteome</keyword>
<keyword evidence="1" id="KW-0812">Transmembrane</keyword>
<keyword evidence="1" id="KW-1133">Transmembrane helix</keyword>
<evidence type="ECO:0000256" key="1">
    <source>
        <dbReference type="SAM" id="Phobius"/>
    </source>
</evidence>
<gene>
    <name evidence="2" type="ORF">N9A08_07755</name>
</gene>
<dbReference type="Proteomes" id="UP001063368">
    <property type="component" value="Chromosome"/>
</dbReference>
<accession>A0ABY6FXK6</accession>
<evidence type="ECO:0000313" key="2">
    <source>
        <dbReference type="EMBL" id="UYB37517.1"/>
    </source>
</evidence>
<sequence length="80" mass="9153">MALMSAPMRLQPRARERQAFPGILRKLDVTVLLVVWMTCVLTNWDTSAKVALNLAAVVLLCLKEVAVHRYILRRRKPALR</sequence>
<dbReference type="EMBL" id="CP106856">
    <property type="protein sequence ID" value="UYB37517.1"/>
    <property type="molecule type" value="Genomic_DNA"/>
</dbReference>